<sequence length="228" mass="25581">MSITPPKENLVDKVSKVIKAGIDSAVPGGAIATELLFSFVKIPYQKRSEEWQEAITDALMKIESNGINLEELKNNEDFIDILLQAIPMGLKHHQEEKRNMLKNAIIHSAENNAPELSLQQTFLNCIDTFTIWHIKILMLFTNPSKWFQNVGQGLPGVGMVGSVRSTLESAFPELSSNKSFVDYIWTDLYNKGFLSSNKELLQVSMTSQGGIEKRSTQLGDQFIEFVSE</sequence>
<dbReference type="PATRIC" id="fig|447.4.peg.2153"/>
<dbReference type="Proteomes" id="UP000054695">
    <property type="component" value="Unassembled WGS sequence"/>
</dbReference>
<evidence type="ECO:0000313" key="2">
    <source>
        <dbReference type="Proteomes" id="UP000054695"/>
    </source>
</evidence>
<name>A0A0W0RQM5_LEGBO</name>
<dbReference type="EMBL" id="LNXU01000019">
    <property type="protein sequence ID" value="KTC73378.1"/>
    <property type="molecule type" value="Genomic_DNA"/>
</dbReference>
<proteinExistence type="predicted"/>
<protein>
    <submittedName>
        <fullName evidence="1">Uncharacterized protein</fullName>
    </submittedName>
</protein>
<dbReference type="RefSeq" id="WP_058459653.1">
    <property type="nucleotide sequence ID" value="NZ_CAAAIY010000010.1"/>
</dbReference>
<dbReference type="AlphaFoldDB" id="A0A0W0RQM5"/>
<accession>A0A0W0RQM5</accession>
<gene>
    <name evidence="1" type="ORF">Lboz_2024</name>
</gene>
<comment type="caution">
    <text evidence="1">The sequence shown here is derived from an EMBL/GenBank/DDBJ whole genome shotgun (WGS) entry which is preliminary data.</text>
</comment>
<dbReference type="STRING" id="447.Lboz_2024"/>
<evidence type="ECO:0000313" key="1">
    <source>
        <dbReference type="EMBL" id="KTC73378.1"/>
    </source>
</evidence>
<keyword evidence="2" id="KW-1185">Reference proteome</keyword>
<reference evidence="1 2" key="1">
    <citation type="submission" date="2015-11" db="EMBL/GenBank/DDBJ databases">
        <title>Genomic analysis of 38 Legionella species identifies large and diverse effector repertoires.</title>
        <authorList>
            <person name="Burstein D."/>
            <person name="Amaro F."/>
            <person name="Zusman T."/>
            <person name="Lifshitz Z."/>
            <person name="Cohen O."/>
            <person name="Gilbert J.A."/>
            <person name="Pupko T."/>
            <person name="Shuman H.A."/>
            <person name="Segal G."/>
        </authorList>
    </citation>
    <scope>NUCLEOTIDE SEQUENCE [LARGE SCALE GENOMIC DNA]</scope>
    <source>
        <strain evidence="1 2">WIGA</strain>
    </source>
</reference>
<organism evidence="1 2">
    <name type="scientific">Legionella bozemanae</name>
    <name type="common">Fluoribacter bozemanae</name>
    <dbReference type="NCBI Taxonomy" id="447"/>
    <lineage>
        <taxon>Bacteria</taxon>
        <taxon>Pseudomonadati</taxon>
        <taxon>Pseudomonadota</taxon>
        <taxon>Gammaproteobacteria</taxon>
        <taxon>Legionellales</taxon>
        <taxon>Legionellaceae</taxon>
        <taxon>Legionella</taxon>
    </lineage>
</organism>
<dbReference type="OrthoDB" id="6902230at2"/>